<sequence>MTDYDHTFSHAGRSAIRVKLTRAHLPAALAKLLDKLETATAKVDEAKEAERTCGHGTGPELAAFQKKTRAAQDAERDALDVLLGASLKHRGALLDSSAAGFDDALERATRAKAELLAALEEATEAAALYACAQDSRAVLDVDDRTTARKHPARNAASFAASYVRETVLPTLYAERAA</sequence>
<organism evidence="1 2">
    <name type="scientific">Streptomyces cyaneochromogenes</name>
    <dbReference type="NCBI Taxonomy" id="2496836"/>
    <lineage>
        <taxon>Bacteria</taxon>
        <taxon>Bacillati</taxon>
        <taxon>Actinomycetota</taxon>
        <taxon>Actinomycetes</taxon>
        <taxon>Kitasatosporales</taxon>
        <taxon>Streptomycetaceae</taxon>
        <taxon>Streptomyces</taxon>
    </lineage>
</organism>
<evidence type="ECO:0000313" key="1">
    <source>
        <dbReference type="EMBL" id="AZQ35940.1"/>
    </source>
</evidence>
<dbReference type="Proteomes" id="UP000280298">
    <property type="component" value="Chromosome"/>
</dbReference>
<gene>
    <name evidence="1" type="ORF">EJ357_22685</name>
</gene>
<dbReference type="KEGG" id="scya:EJ357_22685"/>
<name>A0A3Q9EU22_9ACTN</name>
<dbReference type="AlphaFoldDB" id="A0A3Q9EU22"/>
<dbReference type="RefSeq" id="WP_126393407.1">
    <property type="nucleotide sequence ID" value="NZ_CP034539.1"/>
</dbReference>
<reference evidence="1 2" key="1">
    <citation type="journal article" date="2019" name="Int. J. Syst. Evol. Microbiol.">
        <title>Streptomyces cyaneochromogenes sp. nov., a blue pigment-producing actinomycete from manganese-contaminated soil.</title>
        <authorList>
            <person name="Tang X."/>
            <person name="Zhao J."/>
            <person name="Li K."/>
            <person name="Chen Z."/>
            <person name="Sun Y."/>
            <person name="Gao J."/>
        </authorList>
    </citation>
    <scope>NUCLEOTIDE SEQUENCE [LARGE SCALE GENOMIC DNA]</scope>
    <source>
        <strain evidence="1 2">MK-45</strain>
    </source>
</reference>
<accession>A0A3Q9EU22</accession>
<dbReference type="EMBL" id="CP034539">
    <property type="protein sequence ID" value="AZQ35940.1"/>
    <property type="molecule type" value="Genomic_DNA"/>
</dbReference>
<proteinExistence type="predicted"/>
<evidence type="ECO:0000313" key="2">
    <source>
        <dbReference type="Proteomes" id="UP000280298"/>
    </source>
</evidence>
<keyword evidence="2" id="KW-1185">Reference proteome</keyword>
<protein>
    <submittedName>
        <fullName evidence="1">Uncharacterized protein</fullName>
    </submittedName>
</protein>